<dbReference type="OrthoDB" id="2505429at2759"/>
<feature type="compositionally biased region" description="Polar residues" evidence="1">
    <location>
        <begin position="257"/>
        <end position="269"/>
    </location>
</feature>
<evidence type="ECO:0000256" key="1">
    <source>
        <dbReference type="SAM" id="MobiDB-lite"/>
    </source>
</evidence>
<dbReference type="Proteomes" id="UP000037035">
    <property type="component" value="Unassembled WGS sequence"/>
</dbReference>
<organism evidence="3 4">
    <name type="scientific">Puccinia sorghi</name>
    <dbReference type="NCBI Taxonomy" id="27349"/>
    <lineage>
        <taxon>Eukaryota</taxon>
        <taxon>Fungi</taxon>
        <taxon>Dikarya</taxon>
        <taxon>Basidiomycota</taxon>
        <taxon>Pucciniomycotina</taxon>
        <taxon>Pucciniomycetes</taxon>
        <taxon>Pucciniales</taxon>
        <taxon>Pucciniaceae</taxon>
        <taxon>Puccinia</taxon>
    </lineage>
</organism>
<feature type="compositionally biased region" description="Low complexity" evidence="1">
    <location>
        <begin position="270"/>
        <end position="290"/>
    </location>
</feature>
<dbReference type="AlphaFoldDB" id="A0A0L6V057"/>
<feature type="compositionally biased region" description="Polar residues" evidence="1">
    <location>
        <begin position="211"/>
        <end position="226"/>
    </location>
</feature>
<evidence type="ECO:0000313" key="3">
    <source>
        <dbReference type="EMBL" id="KNZ54161.1"/>
    </source>
</evidence>
<feature type="region of interest" description="Disordered" evidence="1">
    <location>
        <begin position="249"/>
        <end position="304"/>
    </location>
</feature>
<feature type="region of interest" description="Disordered" evidence="1">
    <location>
        <begin position="156"/>
        <end position="232"/>
    </location>
</feature>
<proteinExistence type="predicted"/>
<evidence type="ECO:0000313" key="4">
    <source>
        <dbReference type="Proteomes" id="UP000037035"/>
    </source>
</evidence>
<comment type="caution">
    <text evidence="3">The sequence shown here is derived from an EMBL/GenBank/DDBJ whole genome shotgun (WGS) entry which is preliminary data.</text>
</comment>
<keyword evidence="2" id="KW-0732">Signal</keyword>
<dbReference type="EMBL" id="LAVV01007975">
    <property type="protein sequence ID" value="KNZ54161.1"/>
    <property type="molecule type" value="Genomic_DNA"/>
</dbReference>
<gene>
    <name evidence="3" type="ORF">VP01_3025g3</name>
</gene>
<name>A0A0L6V057_9BASI</name>
<sequence>MISLITVCLLLVNAVTSLAVPEQDEKMGLKIISPAPGAQIHPGLSLNVTLQIGEDSKNNSQQVLLGFGMNSAASEQTKPTSLGEVFLGLLNTTHTPFNSSGMLTWSLTIPAREKFSSSAHEWSLVVSQYMFSGALHTPHCGVVSVPVKVASHGAEAAPAGGKADGQSWKPAGQMAKNGSEWSSQTGEMGSRASDPSMHKAGSPAPMIMTTKGGSMNSSTSAQTLPKSQPPLPASEIKASLIAKGHNTAETIPGTAADGQSTVSAPPNMNATTSATSAPSPTKNSTAAAAPPVMPKKNGTATASSDSDSAAVHLAFSTSHVVAVLAIIVGMFATA</sequence>
<reference evidence="3 4" key="1">
    <citation type="submission" date="2015-08" db="EMBL/GenBank/DDBJ databases">
        <title>Next Generation Sequencing and Analysis of the Genome of Puccinia sorghi L Schw, the Causal Agent of Maize Common Rust.</title>
        <authorList>
            <person name="Rochi L."/>
            <person name="Burguener G."/>
            <person name="Darino M."/>
            <person name="Turjanski A."/>
            <person name="Kreff E."/>
            <person name="Dieguez M.J."/>
            <person name="Sacco F."/>
        </authorList>
    </citation>
    <scope>NUCLEOTIDE SEQUENCE [LARGE SCALE GENOMIC DNA]</scope>
    <source>
        <strain evidence="3 4">RO10H11247</strain>
    </source>
</reference>
<feature type="signal peptide" evidence="2">
    <location>
        <begin position="1"/>
        <end position="19"/>
    </location>
</feature>
<evidence type="ECO:0000256" key="2">
    <source>
        <dbReference type="SAM" id="SignalP"/>
    </source>
</evidence>
<feature type="chain" id="PRO_5005567990" evidence="2">
    <location>
        <begin position="20"/>
        <end position="334"/>
    </location>
</feature>
<dbReference type="VEuPathDB" id="FungiDB:VP01_3025g3"/>
<accession>A0A0L6V057</accession>
<protein>
    <submittedName>
        <fullName evidence="3">Uncharacterized protein</fullName>
    </submittedName>
</protein>
<keyword evidence="4" id="KW-1185">Reference proteome</keyword>